<reference evidence="7" key="1">
    <citation type="submission" date="2017-01" db="EMBL/GenBank/DDBJ databases">
        <authorList>
            <person name="Varghese N."/>
            <person name="Submissions S."/>
        </authorList>
    </citation>
    <scope>NUCLEOTIDE SEQUENCE [LARGE SCALE GENOMIC DNA]</scope>
    <source>
        <strain evidence="7">ATCC 12950</strain>
    </source>
</reference>
<dbReference type="Pfam" id="PF01494">
    <property type="entry name" value="FAD_binding_3"/>
    <property type="match status" value="1"/>
</dbReference>
<dbReference type="InterPro" id="IPR036188">
    <property type="entry name" value="FAD/NAD-bd_sf"/>
</dbReference>
<protein>
    <submittedName>
        <fullName evidence="6">Putative polyketide hydroxylase</fullName>
    </submittedName>
</protein>
<organism evidence="6 7">
    <name type="scientific">Microbispora rosea</name>
    <dbReference type="NCBI Taxonomy" id="58117"/>
    <lineage>
        <taxon>Bacteria</taxon>
        <taxon>Bacillati</taxon>
        <taxon>Actinomycetota</taxon>
        <taxon>Actinomycetes</taxon>
        <taxon>Streptosporangiales</taxon>
        <taxon>Streptosporangiaceae</taxon>
        <taxon>Microbispora</taxon>
    </lineage>
</organism>
<dbReference type="Gene3D" id="3.40.30.120">
    <property type="match status" value="1"/>
</dbReference>
<dbReference type="Pfam" id="PF21274">
    <property type="entry name" value="Rng_hyd_C"/>
    <property type="match status" value="1"/>
</dbReference>
<dbReference type="InterPro" id="IPR002938">
    <property type="entry name" value="FAD-bd"/>
</dbReference>
<feature type="region of interest" description="Disordered" evidence="4">
    <location>
        <begin position="551"/>
        <end position="579"/>
    </location>
</feature>
<feature type="region of interest" description="Disordered" evidence="4">
    <location>
        <begin position="403"/>
        <end position="428"/>
    </location>
</feature>
<dbReference type="RefSeq" id="WP_076441738.1">
    <property type="nucleotide sequence ID" value="NZ_FTNI01000036.1"/>
</dbReference>
<evidence type="ECO:0000313" key="6">
    <source>
        <dbReference type="EMBL" id="SIS19292.1"/>
    </source>
</evidence>
<sequence length="579" mass="61098">MREAEHVPVLIVGGSVSGLSTAAFLARQGVACRLVERRGRPAWHPRMSDVGPRSMELFRSLGIEERLRALDEGRESVIIRVDRLAGREIERLSMGGPEEYGGLTPTGQVWCDQDQLEPVLRARAEELGADIRFGVELVGFTQDEAGVRAVLRDTAGGGEHTVTASYLVACDGAQSPVRERLGITCDGPGVLSHQAGILFRADLSSALRGRSFVLCLVDDLVDSATGDRLNILLERNLGRWTLSVPCDAARGEGAADFTRERCVDLVRRAVGQDDLSVEVLGTDVWPMRALLAERYRSGRVFLVGDAAKVLPPTGGFGGNSCIEDAHNLAWKLAAALDGTASPGLLDSYEAERRPVAQLLLRESVARAGLFLAGAAQGGSRQPGDGPSKAGVVLGYRYNSGALIPDPGPADPAPVEDPRRPSGRPGTRAPHVVVERHGRTLSTIDLFGPGFVLLTGSRGTAWQRAAAEVAGDLRVDLTAYRVTPPRPSASAGGAAGDAVLLDVEDRWTGAYGVGDGGAVLVRPDGFIAWRRPAEEDRPGDALRDALVRLLRPSGAPSTAGGPPRTLTVTADASATAPAAS</sequence>
<dbReference type="EMBL" id="FTNI01000036">
    <property type="protein sequence ID" value="SIS19292.1"/>
    <property type="molecule type" value="Genomic_DNA"/>
</dbReference>
<feature type="domain" description="FAD-binding" evidence="5">
    <location>
        <begin position="7"/>
        <end position="362"/>
    </location>
</feature>
<evidence type="ECO:0000313" key="7">
    <source>
        <dbReference type="Proteomes" id="UP000186096"/>
    </source>
</evidence>
<gene>
    <name evidence="6" type="ORF">SAMN05421833_13626</name>
</gene>
<dbReference type="GO" id="GO:0071949">
    <property type="term" value="F:FAD binding"/>
    <property type="evidence" value="ECO:0007669"/>
    <property type="project" value="InterPro"/>
</dbReference>
<dbReference type="STRING" id="58117.SAMN05421833_13626"/>
<accession>A0A1N7H377</accession>
<keyword evidence="2" id="KW-0285">Flavoprotein</keyword>
<evidence type="ECO:0000256" key="2">
    <source>
        <dbReference type="ARBA" id="ARBA00022630"/>
    </source>
</evidence>
<proteinExistence type="predicted"/>
<evidence type="ECO:0000256" key="3">
    <source>
        <dbReference type="ARBA" id="ARBA00022827"/>
    </source>
</evidence>
<keyword evidence="7" id="KW-1185">Reference proteome</keyword>
<dbReference type="InterPro" id="IPR050641">
    <property type="entry name" value="RIFMO-like"/>
</dbReference>
<dbReference type="PRINTS" id="PR00420">
    <property type="entry name" value="RNGMNOXGNASE"/>
</dbReference>
<evidence type="ECO:0000256" key="1">
    <source>
        <dbReference type="ARBA" id="ARBA00001974"/>
    </source>
</evidence>
<evidence type="ECO:0000259" key="5">
    <source>
        <dbReference type="Pfam" id="PF01494"/>
    </source>
</evidence>
<dbReference type="Gene3D" id="3.50.50.60">
    <property type="entry name" value="FAD/NAD(P)-binding domain"/>
    <property type="match status" value="1"/>
</dbReference>
<dbReference type="AlphaFoldDB" id="A0A1N7H377"/>
<dbReference type="Gene3D" id="3.30.9.10">
    <property type="entry name" value="D-Amino Acid Oxidase, subunit A, domain 2"/>
    <property type="match status" value="1"/>
</dbReference>
<dbReference type="GO" id="GO:0016709">
    <property type="term" value="F:oxidoreductase activity, acting on paired donors, with incorporation or reduction of molecular oxygen, NAD(P)H as one donor, and incorporation of one atom of oxygen"/>
    <property type="evidence" value="ECO:0007669"/>
    <property type="project" value="UniProtKB-ARBA"/>
</dbReference>
<name>A0A1N7H377_9ACTN</name>
<comment type="cofactor">
    <cofactor evidence="1">
        <name>FAD</name>
        <dbReference type="ChEBI" id="CHEBI:57692"/>
    </cofactor>
</comment>
<dbReference type="SUPFAM" id="SSF51905">
    <property type="entry name" value="FAD/NAD(P)-binding domain"/>
    <property type="match status" value="1"/>
</dbReference>
<dbReference type="PANTHER" id="PTHR43004:SF19">
    <property type="entry name" value="BINDING MONOOXYGENASE, PUTATIVE (JCVI)-RELATED"/>
    <property type="match status" value="1"/>
</dbReference>
<keyword evidence="3" id="KW-0274">FAD</keyword>
<dbReference type="OrthoDB" id="8670884at2"/>
<evidence type="ECO:0000256" key="4">
    <source>
        <dbReference type="SAM" id="MobiDB-lite"/>
    </source>
</evidence>
<dbReference type="PANTHER" id="PTHR43004">
    <property type="entry name" value="TRK SYSTEM POTASSIUM UPTAKE PROTEIN"/>
    <property type="match status" value="1"/>
</dbReference>
<dbReference type="Proteomes" id="UP000186096">
    <property type="component" value="Unassembled WGS sequence"/>
</dbReference>